<accession>A0AAD7LYQ4</accession>
<dbReference type="EMBL" id="JARAOO010000006">
    <property type="protein sequence ID" value="KAJ7966661.1"/>
    <property type="molecule type" value="Genomic_DNA"/>
</dbReference>
<sequence>MPLSRKPISSSALPYLSLSSFVYVPDHVHSDDNFVNGRKGHSFPQRRLTRQRKPQYFSNHDLGLYTSVTSTLLPASPESTPKSWSLPGSDHCSSSSVPLPLPSPGFSLTRIPEASGSPNIGLAQLGSSRLELPSNALGRRYSQDLTVDDAKYNLRVKVPPASFSTNDFSSPVAPQTLNRGDLFTSYLANDSANSSNNNGKGFFQDVDIEVINYNLRLHSAARSAPTSIFSCPTTSPRRSSNVDFFPLFSEVRHELQNNHAGYSSTKVSTIRTMNSADHSPLHSPTIRGTYLNPKSQERVAKHQHRKFLNMERPENNSHVAAHPLPLPPRANLPVQLSIQAQSSVVHHATENPYVSPMKSQWQKGKLIGRGTFGSVYMAINRETGASCAMKEVDLIPNDPKSAECIKQLEQEIKVLRQLEHPNIVKYFGSEIVDNHFYIYLEYVHPGSINKFVRESCGAITESVVQNFTRHILSGLAYLHSTKTIHRDIKGANLLVDASGTVKLADFGMAKFLTGQSDDLSLKGSPYWMAPEIMMSAIKKDANPNPNLALAVDIWSLGCTIIEMLTGKPPWSEFEGPQAMFKVLHRSPPIPETLSSDGKDFLQQCFQRDPADRPSAEKLLEHRFVQNWHNRNVSVHSNIFQTEPIR</sequence>
<reference evidence="11" key="1">
    <citation type="journal article" date="2023" name="Science">
        <title>Elucidation of the pathway for biosynthesis of saponin adjuvants from the soapbark tree.</title>
        <authorList>
            <person name="Reed J."/>
            <person name="Orme A."/>
            <person name="El-Demerdash A."/>
            <person name="Owen C."/>
            <person name="Martin L.B.B."/>
            <person name="Misra R.C."/>
            <person name="Kikuchi S."/>
            <person name="Rejzek M."/>
            <person name="Martin A.C."/>
            <person name="Harkess A."/>
            <person name="Leebens-Mack J."/>
            <person name="Louveau T."/>
            <person name="Stephenson M.J."/>
            <person name="Osbourn A."/>
        </authorList>
    </citation>
    <scope>NUCLEOTIDE SEQUENCE</scope>
    <source>
        <strain evidence="11">S10</strain>
    </source>
</reference>
<dbReference type="SUPFAM" id="SSF56112">
    <property type="entry name" value="Protein kinase-like (PK-like)"/>
    <property type="match status" value="1"/>
</dbReference>
<dbReference type="AlphaFoldDB" id="A0AAD7LYQ4"/>
<organism evidence="11 12">
    <name type="scientific">Quillaja saponaria</name>
    <name type="common">Soap bark tree</name>
    <dbReference type="NCBI Taxonomy" id="32244"/>
    <lineage>
        <taxon>Eukaryota</taxon>
        <taxon>Viridiplantae</taxon>
        <taxon>Streptophyta</taxon>
        <taxon>Embryophyta</taxon>
        <taxon>Tracheophyta</taxon>
        <taxon>Spermatophyta</taxon>
        <taxon>Magnoliopsida</taxon>
        <taxon>eudicotyledons</taxon>
        <taxon>Gunneridae</taxon>
        <taxon>Pentapetalae</taxon>
        <taxon>rosids</taxon>
        <taxon>fabids</taxon>
        <taxon>Fabales</taxon>
        <taxon>Quillajaceae</taxon>
        <taxon>Quillaja</taxon>
    </lineage>
</organism>
<comment type="similarity">
    <text evidence="1">Belongs to the protein kinase superfamily. STE Ser/Thr protein kinase family. MAP kinase kinase kinase subfamily.</text>
</comment>
<evidence type="ECO:0000256" key="9">
    <source>
        <dbReference type="PROSITE-ProRule" id="PRU10141"/>
    </source>
</evidence>
<dbReference type="EC" id="2.7.11.25" evidence="2"/>
<dbReference type="InterPro" id="IPR050538">
    <property type="entry name" value="MAP_kinase_kinase_kinase"/>
</dbReference>
<dbReference type="EMBL" id="JARAOO010000006">
    <property type="protein sequence ID" value="KAJ7966662.1"/>
    <property type="molecule type" value="Genomic_DNA"/>
</dbReference>
<keyword evidence="6 9" id="KW-0067">ATP-binding</keyword>
<dbReference type="GO" id="GO:0005737">
    <property type="term" value="C:cytoplasm"/>
    <property type="evidence" value="ECO:0007669"/>
    <property type="project" value="TreeGrafter"/>
</dbReference>
<feature type="binding site" evidence="9">
    <location>
        <position position="390"/>
    </location>
    <ligand>
        <name>ATP</name>
        <dbReference type="ChEBI" id="CHEBI:30616"/>
    </ligand>
</feature>
<dbReference type="InterPro" id="IPR000719">
    <property type="entry name" value="Prot_kinase_dom"/>
</dbReference>
<dbReference type="FunFam" id="1.10.510.10:FF:000357">
    <property type="entry name" value="Mitogen-activated protein kinase kinase kinase 5"/>
    <property type="match status" value="1"/>
</dbReference>
<dbReference type="InterPro" id="IPR017441">
    <property type="entry name" value="Protein_kinase_ATP_BS"/>
</dbReference>
<proteinExistence type="inferred from homology"/>
<dbReference type="InterPro" id="IPR011009">
    <property type="entry name" value="Kinase-like_dom_sf"/>
</dbReference>
<dbReference type="PANTHER" id="PTHR48016">
    <property type="entry name" value="MAP KINASE KINASE KINASE SSK2-RELATED-RELATED"/>
    <property type="match status" value="1"/>
</dbReference>
<evidence type="ECO:0000256" key="1">
    <source>
        <dbReference type="ARBA" id="ARBA00006529"/>
    </source>
</evidence>
<dbReference type="Pfam" id="PF00069">
    <property type="entry name" value="Pkinase"/>
    <property type="match status" value="1"/>
</dbReference>
<evidence type="ECO:0000256" key="8">
    <source>
        <dbReference type="ARBA" id="ARBA00048329"/>
    </source>
</evidence>
<keyword evidence="12" id="KW-1185">Reference proteome</keyword>
<evidence type="ECO:0000313" key="11">
    <source>
        <dbReference type="EMBL" id="KAJ7966662.1"/>
    </source>
</evidence>
<dbReference type="GO" id="GO:0004709">
    <property type="term" value="F:MAP kinase kinase kinase activity"/>
    <property type="evidence" value="ECO:0007669"/>
    <property type="project" value="UniProtKB-EC"/>
</dbReference>
<evidence type="ECO:0000256" key="2">
    <source>
        <dbReference type="ARBA" id="ARBA00012406"/>
    </source>
</evidence>
<comment type="caution">
    <text evidence="11">The sequence shown here is derived from an EMBL/GenBank/DDBJ whole genome shotgun (WGS) entry which is preliminary data.</text>
</comment>
<dbReference type="KEGG" id="qsa:O6P43_016100"/>
<comment type="catalytic activity">
    <reaction evidence="7">
        <text>L-threonyl-[protein] + ATP = O-phospho-L-threonyl-[protein] + ADP + H(+)</text>
        <dbReference type="Rhea" id="RHEA:46608"/>
        <dbReference type="Rhea" id="RHEA-COMP:11060"/>
        <dbReference type="Rhea" id="RHEA-COMP:11605"/>
        <dbReference type="ChEBI" id="CHEBI:15378"/>
        <dbReference type="ChEBI" id="CHEBI:30013"/>
        <dbReference type="ChEBI" id="CHEBI:30616"/>
        <dbReference type="ChEBI" id="CHEBI:61977"/>
        <dbReference type="ChEBI" id="CHEBI:456216"/>
        <dbReference type="EC" id="2.7.11.25"/>
    </reaction>
</comment>
<evidence type="ECO:0000256" key="4">
    <source>
        <dbReference type="ARBA" id="ARBA00022741"/>
    </source>
</evidence>
<gene>
    <name evidence="11" type="ORF">O6P43_016100</name>
</gene>
<protein>
    <recommendedName>
        <fullName evidence="2">mitogen-activated protein kinase kinase kinase</fullName>
        <ecNumber evidence="2">2.7.11.25</ecNumber>
    </recommendedName>
</protein>
<dbReference type="Proteomes" id="UP001163823">
    <property type="component" value="Chromosome 6"/>
</dbReference>
<dbReference type="SMART" id="SM00220">
    <property type="entry name" value="S_TKc"/>
    <property type="match status" value="1"/>
</dbReference>
<feature type="domain" description="Protein kinase" evidence="10">
    <location>
        <begin position="361"/>
        <end position="624"/>
    </location>
</feature>
<evidence type="ECO:0000259" key="10">
    <source>
        <dbReference type="PROSITE" id="PS50011"/>
    </source>
</evidence>
<keyword evidence="4 9" id="KW-0547">Nucleotide-binding</keyword>
<evidence type="ECO:0000256" key="6">
    <source>
        <dbReference type="ARBA" id="ARBA00022840"/>
    </source>
</evidence>
<evidence type="ECO:0000256" key="7">
    <source>
        <dbReference type="ARBA" id="ARBA00047559"/>
    </source>
</evidence>
<keyword evidence="5 11" id="KW-0418">Kinase</keyword>
<dbReference type="Gene3D" id="1.10.510.10">
    <property type="entry name" value="Transferase(Phosphotransferase) domain 1"/>
    <property type="match status" value="1"/>
</dbReference>
<evidence type="ECO:0000313" key="12">
    <source>
        <dbReference type="Proteomes" id="UP001163823"/>
    </source>
</evidence>
<evidence type="ECO:0000256" key="5">
    <source>
        <dbReference type="ARBA" id="ARBA00022777"/>
    </source>
</evidence>
<name>A0AAD7LYQ4_QUISA</name>
<comment type="catalytic activity">
    <reaction evidence="8">
        <text>L-seryl-[protein] + ATP = O-phospho-L-seryl-[protein] + ADP + H(+)</text>
        <dbReference type="Rhea" id="RHEA:17989"/>
        <dbReference type="Rhea" id="RHEA-COMP:9863"/>
        <dbReference type="Rhea" id="RHEA-COMP:11604"/>
        <dbReference type="ChEBI" id="CHEBI:15378"/>
        <dbReference type="ChEBI" id="CHEBI:29999"/>
        <dbReference type="ChEBI" id="CHEBI:30616"/>
        <dbReference type="ChEBI" id="CHEBI:83421"/>
        <dbReference type="ChEBI" id="CHEBI:456216"/>
        <dbReference type="EC" id="2.7.11.25"/>
    </reaction>
</comment>
<dbReference type="GO" id="GO:0005524">
    <property type="term" value="F:ATP binding"/>
    <property type="evidence" value="ECO:0007669"/>
    <property type="project" value="UniProtKB-UniRule"/>
</dbReference>
<dbReference type="PROSITE" id="PS00107">
    <property type="entry name" value="PROTEIN_KINASE_ATP"/>
    <property type="match status" value="1"/>
</dbReference>
<dbReference type="PANTHER" id="PTHR48016:SF12">
    <property type="entry name" value="PROTEIN KINASE DOMAIN-CONTAINING PROTEIN"/>
    <property type="match status" value="1"/>
</dbReference>
<dbReference type="PROSITE" id="PS50011">
    <property type="entry name" value="PROTEIN_KINASE_DOM"/>
    <property type="match status" value="1"/>
</dbReference>
<keyword evidence="3" id="KW-0808">Transferase</keyword>
<evidence type="ECO:0000256" key="3">
    <source>
        <dbReference type="ARBA" id="ARBA00022679"/>
    </source>
</evidence>